<dbReference type="EMBL" id="HBUF01184006">
    <property type="protein sequence ID" value="CAG6656096.1"/>
    <property type="molecule type" value="Transcribed_RNA"/>
</dbReference>
<dbReference type="EMBL" id="HBUF01064110">
    <property type="protein sequence ID" value="CAG6627014.1"/>
    <property type="molecule type" value="Transcribed_RNA"/>
</dbReference>
<accession>A0A8D8RW78</accession>
<proteinExistence type="predicted"/>
<dbReference type="PANTHER" id="PTHR47018">
    <property type="entry name" value="CXC DOMAIN-CONTAINING PROTEIN-RELATED"/>
    <property type="match status" value="1"/>
</dbReference>
<organism evidence="1">
    <name type="scientific">Cacopsylla melanoneura</name>
    <dbReference type="NCBI Taxonomy" id="428564"/>
    <lineage>
        <taxon>Eukaryota</taxon>
        <taxon>Metazoa</taxon>
        <taxon>Ecdysozoa</taxon>
        <taxon>Arthropoda</taxon>
        <taxon>Hexapoda</taxon>
        <taxon>Insecta</taxon>
        <taxon>Pterygota</taxon>
        <taxon>Neoptera</taxon>
        <taxon>Paraneoptera</taxon>
        <taxon>Hemiptera</taxon>
        <taxon>Sternorrhyncha</taxon>
        <taxon>Psylloidea</taxon>
        <taxon>Psyllidae</taxon>
        <taxon>Psyllinae</taxon>
        <taxon>Cacopsylla</taxon>
    </lineage>
</organism>
<reference evidence="1" key="1">
    <citation type="submission" date="2021-05" db="EMBL/GenBank/DDBJ databases">
        <authorList>
            <person name="Alioto T."/>
            <person name="Alioto T."/>
            <person name="Gomez Garrido J."/>
        </authorList>
    </citation>
    <scope>NUCLEOTIDE SEQUENCE</scope>
</reference>
<dbReference type="AlphaFoldDB" id="A0A8D8RW78"/>
<dbReference type="EMBL" id="HBUF01064109">
    <property type="protein sequence ID" value="CAG6627010.1"/>
    <property type="molecule type" value="Transcribed_RNA"/>
</dbReference>
<dbReference type="EMBL" id="HBUF01064112">
    <property type="protein sequence ID" value="CAG6627024.1"/>
    <property type="molecule type" value="Transcribed_RNA"/>
</dbReference>
<dbReference type="EMBL" id="HBUF01064106">
    <property type="protein sequence ID" value="CAG6627002.1"/>
    <property type="molecule type" value="Transcribed_RNA"/>
</dbReference>
<evidence type="ECO:0000313" key="1">
    <source>
        <dbReference type="EMBL" id="CAG6656096.1"/>
    </source>
</evidence>
<sequence length="350" mass="39196">MGGILCVTPKSAVVPSQTIELLTVVPTAESISRIGTVEVQMFDRTNNVGLAGIPINELSACFPIGGTIVPSATNLLWLYSKYNEFPDVGGWNGFLEEISAKMKYEITYIDCQPFINGPPSDLNTVYTALLCSVEKTQSLGQVTTFVTFDQPLYFKARDVLASRQGDPKHQNVVIRLGGFHLLMSYMGAIGFIMEGSGLAELFNTIYAEHSTQKVMTGHAYARAVRAYLLAHRALSELMFEEIDILPDCELEIEQLFYGKDRSDILTACDKDDKDCTKELTKQFKDRLQNLISLGPTAKLWGQYFQMVTLMINFITAERTGNWKLHLETVYQMLPYFHSSGHYLYAKCGQL</sequence>
<dbReference type="PANTHER" id="PTHR47018:SF3">
    <property type="entry name" value="MYCBP-ASSOCIATED PROTEIN"/>
    <property type="match status" value="1"/>
</dbReference>
<protein>
    <submittedName>
        <fullName evidence="1">Uncharacterized protein</fullName>
    </submittedName>
</protein>
<dbReference type="EMBL" id="HBUF01184003">
    <property type="protein sequence ID" value="CAG6656089.1"/>
    <property type="molecule type" value="Transcribed_RNA"/>
</dbReference>
<name>A0A8D8RW78_9HEMI</name>